<comment type="caution">
    <text evidence="3">The sequence shown here is derived from an EMBL/GenBank/DDBJ whole genome shotgun (WGS) entry which is preliminary data.</text>
</comment>
<dbReference type="AlphaFoldDB" id="A0A5A8CEV8"/>
<gene>
    <name evidence="5" type="ORF">FNF28_03997</name>
    <name evidence="3" type="ORF">FNF29_04587</name>
    <name evidence="4" type="ORF">FNF31_06008</name>
</gene>
<evidence type="ECO:0000256" key="1">
    <source>
        <dbReference type="SAM" id="MobiDB-lite"/>
    </source>
</evidence>
<dbReference type="Proteomes" id="UP000324907">
    <property type="component" value="Unassembled WGS sequence"/>
</dbReference>
<feature type="region of interest" description="Disordered" evidence="1">
    <location>
        <begin position="282"/>
        <end position="309"/>
    </location>
</feature>
<protein>
    <recommendedName>
        <fullName evidence="2">GST N-terminal domain-containing protein</fullName>
    </recommendedName>
</protein>
<organism evidence="3 6">
    <name type="scientific">Cafeteria roenbergensis</name>
    <name type="common">Marine flagellate</name>
    <dbReference type="NCBI Taxonomy" id="33653"/>
    <lineage>
        <taxon>Eukaryota</taxon>
        <taxon>Sar</taxon>
        <taxon>Stramenopiles</taxon>
        <taxon>Bigyra</taxon>
        <taxon>Opalozoa</taxon>
        <taxon>Bicosoecida</taxon>
        <taxon>Cafeteriaceae</taxon>
        <taxon>Cafeteria</taxon>
    </lineage>
</organism>
<dbReference type="PROSITE" id="PS51354">
    <property type="entry name" value="GLUTAREDOXIN_2"/>
    <property type="match status" value="1"/>
</dbReference>
<proteinExistence type="predicted"/>
<dbReference type="InterPro" id="IPR004045">
    <property type="entry name" value="Glutathione_S-Trfase_N"/>
</dbReference>
<dbReference type="Pfam" id="PF13417">
    <property type="entry name" value="GST_N_3"/>
    <property type="match status" value="1"/>
</dbReference>
<evidence type="ECO:0000313" key="6">
    <source>
        <dbReference type="Proteomes" id="UP000323011"/>
    </source>
</evidence>
<dbReference type="Proteomes" id="UP000323011">
    <property type="component" value="Unassembled WGS sequence"/>
</dbReference>
<dbReference type="Proteomes" id="UP000325113">
    <property type="component" value="Unassembled WGS sequence"/>
</dbReference>
<dbReference type="PANTHER" id="PTHR45288:SF1">
    <property type="entry name" value="THIOREDOXIN FAMILY PROTEIN"/>
    <property type="match status" value="1"/>
</dbReference>
<name>A0A5A8CEV8_CAFRO</name>
<dbReference type="InterPro" id="IPR036249">
    <property type="entry name" value="Thioredoxin-like_sf"/>
</dbReference>
<dbReference type="PANTHER" id="PTHR45288">
    <property type="entry name" value="THIOREDOXIN FAMILY PROTEIN"/>
    <property type="match status" value="1"/>
</dbReference>
<evidence type="ECO:0000313" key="5">
    <source>
        <dbReference type="EMBL" id="KAA0164084.1"/>
    </source>
</evidence>
<evidence type="ECO:0000313" key="3">
    <source>
        <dbReference type="EMBL" id="KAA0151388.1"/>
    </source>
</evidence>
<dbReference type="EMBL" id="VLTL01000060">
    <property type="protein sequence ID" value="KAA0164084.1"/>
    <property type="molecule type" value="Genomic_DNA"/>
</dbReference>
<dbReference type="SUPFAM" id="SSF52833">
    <property type="entry name" value="Thioredoxin-like"/>
    <property type="match status" value="1"/>
</dbReference>
<dbReference type="OMA" id="MVIHQIK"/>
<evidence type="ECO:0000313" key="4">
    <source>
        <dbReference type="EMBL" id="KAA0156102.1"/>
    </source>
</evidence>
<reference evidence="6 7" key="1">
    <citation type="submission" date="2019-07" db="EMBL/GenBank/DDBJ databases">
        <title>Genomes of Cafeteria roenbergensis.</title>
        <authorList>
            <person name="Fischer M.G."/>
            <person name="Hackl T."/>
            <person name="Roman M."/>
        </authorList>
    </citation>
    <scope>NUCLEOTIDE SEQUENCE [LARGE SCALE GENOMIC DNA]</scope>
    <source>
        <strain evidence="3 6">BVI</strain>
        <strain evidence="4 8">Cflag</strain>
        <strain evidence="5 7">RCC970-E3</strain>
    </source>
</reference>
<keyword evidence="6" id="KW-1185">Reference proteome</keyword>
<accession>A0A5A8CEV8</accession>
<evidence type="ECO:0000313" key="7">
    <source>
        <dbReference type="Proteomes" id="UP000324907"/>
    </source>
</evidence>
<feature type="domain" description="GST N-terminal" evidence="2">
    <location>
        <begin position="67"/>
        <end position="151"/>
    </location>
</feature>
<sequence length="309" mass="33018">MAMSALAAAFGMWQSTYEAVYSLFSAAGLRWMPDAASCALAKCLRLGAGAFAISRADPSADLLPLQLYQYEGCPFCRKVGEAVSALALDVEVFPTPRETLRAYGVIKDSRFRGKVLELGGEAMFPFLVDPNTGRALYDSKDIVEYLHATYGRGEAPWFVRHAGAWWNTASLAAVTLCRPLFQMGVLRVPSSAPSAPLVLWGAEGFVLSRPAQDSLCSLEIPYLYRTCPIGAPQAKWDALAAEGGSFWALPLLIDPSNGCRVSGGTAIAQYLENAYQTGAVPRESAGDYSTNGATARHGTIPGAASKKSE</sequence>
<evidence type="ECO:0000313" key="8">
    <source>
        <dbReference type="Proteomes" id="UP000325113"/>
    </source>
</evidence>
<dbReference type="EMBL" id="VLTM01000085">
    <property type="protein sequence ID" value="KAA0156102.1"/>
    <property type="molecule type" value="Genomic_DNA"/>
</dbReference>
<evidence type="ECO:0000259" key="2">
    <source>
        <dbReference type="Pfam" id="PF13417"/>
    </source>
</evidence>
<dbReference type="Gene3D" id="3.40.30.10">
    <property type="entry name" value="Glutaredoxin"/>
    <property type="match status" value="1"/>
</dbReference>
<dbReference type="EMBL" id="VLTN01000027">
    <property type="protein sequence ID" value="KAA0151388.1"/>
    <property type="molecule type" value="Genomic_DNA"/>
</dbReference>